<sequence>MTWFFSLFAECTFPPKWEGTWFQSGVRQPIVISRNELSSKGKCLHNEGDKFLLVDQKSCYRCVVIHEKHSNVLQYKETYCHSRNSLSSLCSYITGDALLYSMFREEATPVPCPFRGPMTFSYNRGHGTCSVPVSNVDTCTDDSRLLFRYQACPDISASESAVEELECLATWKEGSSRYLVGRLHHGHASSNEDRYRCFVYEKAGQTVQGNLHRAAMGIGAMDHDVGLQSGPVPEGAAEIYRVAQSGDATCNGLFSPMEGSRTMTLMKGASNGSSSRFESGALDGQYVPGQEDQDVKILCNSIKQNNNAVQLNMEMLVAHFTVGCRSGFMCMKFYRRDGHVIEVQTGSAVSRPEEACSPPHFQQHNIPFLTLVTSSPELRTCPYLGKFTVTGVNRNQRNIRESRRNQHQQEGVRRDREKVRHAQERTQEDRRGRKLDFDVEKRRANNEYLVHERMGRRARSNRNNRNHRDHSLEEASSKRTLDIEDLLRDRSRSKTRRSEEQRSTEGSARSNKLRRTHELEKRSANVAKKSRRSPKIEDFRVDADDFARIRQFWTIDFDDPDGSSILEVQEDYFGDYPDTADLPKKRWFDAEGTQFVIATQLAPGTSWSSENNRPQPYRNSRRLCFMYKESDGVVSLTASEVACQRRIPPPPPMLAFNATSTGEYLHLPPPPTHFTLEDP</sequence>
<dbReference type="PANTHER" id="PTHR22255:SF9">
    <property type="entry name" value="LP06548P"/>
    <property type="match status" value="1"/>
</dbReference>
<dbReference type="InterPro" id="IPR055470">
    <property type="entry name" value="DUF7042"/>
</dbReference>
<name>A0A0L7QVX6_9HYME</name>
<feature type="compositionally biased region" description="Basic residues" evidence="1">
    <location>
        <begin position="456"/>
        <end position="468"/>
    </location>
</feature>
<dbReference type="InterPro" id="IPR055472">
    <property type="entry name" value="DUF7044"/>
</dbReference>
<dbReference type="InterPro" id="IPR055471">
    <property type="entry name" value="DUF7043"/>
</dbReference>
<evidence type="ECO:0000259" key="4">
    <source>
        <dbReference type="Pfam" id="PF23071"/>
    </source>
</evidence>
<accession>A0A0L7QVX6</accession>
<dbReference type="OrthoDB" id="9979716at2759"/>
<keyword evidence="6" id="KW-1185">Reference proteome</keyword>
<evidence type="ECO:0000313" key="5">
    <source>
        <dbReference type="EMBL" id="KOC62783.1"/>
    </source>
</evidence>
<feature type="compositionally biased region" description="Basic and acidic residues" evidence="1">
    <location>
        <begin position="469"/>
        <end position="503"/>
    </location>
</feature>
<feature type="compositionally biased region" description="Basic and acidic residues" evidence="1">
    <location>
        <begin position="410"/>
        <end position="455"/>
    </location>
</feature>
<dbReference type="Pfam" id="PF23071">
    <property type="entry name" value="DUF7044"/>
    <property type="match status" value="1"/>
</dbReference>
<organism evidence="5 6">
    <name type="scientific">Habropoda laboriosa</name>
    <dbReference type="NCBI Taxonomy" id="597456"/>
    <lineage>
        <taxon>Eukaryota</taxon>
        <taxon>Metazoa</taxon>
        <taxon>Ecdysozoa</taxon>
        <taxon>Arthropoda</taxon>
        <taxon>Hexapoda</taxon>
        <taxon>Insecta</taxon>
        <taxon>Pterygota</taxon>
        <taxon>Neoptera</taxon>
        <taxon>Endopterygota</taxon>
        <taxon>Hymenoptera</taxon>
        <taxon>Apocrita</taxon>
        <taxon>Aculeata</taxon>
        <taxon>Apoidea</taxon>
        <taxon>Anthophila</taxon>
        <taxon>Apidae</taxon>
        <taxon>Habropoda</taxon>
    </lineage>
</organism>
<dbReference type="Proteomes" id="UP000053825">
    <property type="component" value="Unassembled WGS sequence"/>
</dbReference>
<proteinExistence type="predicted"/>
<dbReference type="Pfam" id="PF23070">
    <property type="entry name" value="DUF7043"/>
    <property type="match status" value="1"/>
</dbReference>
<dbReference type="Pfam" id="PF23069">
    <property type="entry name" value="DUF7042"/>
    <property type="match status" value="1"/>
</dbReference>
<evidence type="ECO:0000259" key="2">
    <source>
        <dbReference type="Pfam" id="PF23069"/>
    </source>
</evidence>
<feature type="domain" description="DUF7044" evidence="4">
    <location>
        <begin position="10"/>
        <end position="91"/>
    </location>
</feature>
<evidence type="ECO:0000256" key="1">
    <source>
        <dbReference type="SAM" id="MobiDB-lite"/>
    </source>
</evidence>
<dbReference type="PANTHER" id="PTHR22255">
    <property type="entry name" value="LP06548P"/>
    <property type="match status" value="1"/>
</dbReference>
<dbReference type="STRING" id="597456.A0A0L7QVX6"/>
<protein>
    <submittedName>
        <fullName evidence="5">Uncharacterized protein</fullName>
    </submittedName>
</protein>
<feature type="domain" description="DUF7043" evidence="3">
    <location>
        <begin position="291"/>
        <end position="364"/>
    </location>
</feature>
<evidence type="ECO:0000313" key="6">
    <source>
        <dbReference type="Proteomes" id="UP000053825"/>
    </source>
</evidence>
<feature type="domain" description="DUF7042" evidence="2">
    <location>
        <begin position="109"/>
        <end position="266"/>
    </location>
</feature>
<reference evidence="5 6" key="1">
    <citation type="submission" date="2015-07" db="EMBL/GenBank/DDBJ databases">
        <title>The genome of Habropoda laboriosa.</title>
        <authorList>
            <person name="Pan H."/>
            <person name="Kapheim K."/>
        </authorList>
    </citation>
    <scope>NUCLEOTIDE SEQUENCE [LARGE SCALE GENOMIC DNA]</scope>
    <source>
        <strain evidence="5">0110345459</strain>
    </source>
</reference>
<dbReference type="AlphaFoldDB" id="A0A0L7QVX6"/>
<gene>
    <name evidence="5" type="ORF">WH47_03767</name>
</gene>
<feature type="region of interest" description="Disordered" evidence="1">
    <location>
        <begin position="395"/>
        <end position="533"/>
    </location>
</feature>
<dbReference type="EMBL" id="KQ414721">
    <property type="protein sequence ID" value="KOC62783.1"/>
    <property type="molecule type" value="Genomic_DNA"/>
</dbReference>
<dbReference type="GO" id="GO:0061909">
    <property type="term" value="P:autophagosome-lysosome fusion"/>
    <property type="evidence" value="ECO:0007669"/>
    <property type="project" value="TreeGrafter"/>
</dbReference>
<evidence type="ECO:0000259" key="3">
    <source>
        <dbReference type="Pfam" id="PF23070"/>
    </source>
</evidence>